<dbReference type="Gene3D" id="1.10.10.10">
    <property type="entry name" value="Winged helix-like DNA-binding domain superfamily/Winged helix DNA-binding domain"/>
    <property type="match status" value="1"/>
</dbReference>
<dbReference type="SUPFAM" id="SSF46785">
    <property type="entry name" value="Winged helix' DNA-binding domain"/>
    <property type="match status" value="1"/>
</dbReference>
<keyword evidence="1" id="KW-0533">Nickel</keyword>
<organism evidence="4 5">
    <name type="scientific">Tepidibacter thalassicus DSM 15285</name>
    <dbReference type="NCBI Taxonomy" id="1123350"/>
    <lineage>
        <taxon>Bacteria</taxon>
        <taxon>Bacillati</taxon>
        <taxon>Bacillota</taxon>
        <taxon>Clostridia</taxon>
        <taxon>Peptostreptococcales</taxon>
        <taxon>Peptostreptococcaceae</taxon>
        <taxon>Tepidibacter</taxon>
    </lineage>
</organism>
<evidence type="ECO:0008006" key="6">
    <source>
        <dbReference type="Google" id="ProtNLM"/>
    </source>
</evidence>
<keyword evidence="5" id="KW-1185">Reference proteome</keyword>
<dbReference type="PANTHER" id="PTHR40068">
    <property type="entry name" value="TRANSCRIPTION REPRESSOR NIAR-RELATED"/>
    <property type="match status" value="1"/>
</dbReference>
<keyword evidence="1" id="KW-0479">Metal-binding</keyword>
<feature type="binding site" evidence="1">
    <location>
        <position position="86"/>
    </location>
    <ligand>
        <name>Ni(2+)</name>
        <dbReference type="ChEBI" id="CHEBI:49786"/>
    </ligand>
</feature>
<evidence type="ECO:0000313" key="5">
    <source>
        <dbReference type="Proteomes" id="UP000242520"/>
    </source>
</evidence>
<gene>
    <name evidence="4" type="ORF">SAMN02744040_01525</name>
</gene>
<accession>A0A1M5RVG2</accession>
<dbReference type="RefSeq" id="WP_072725217.1">
    <property type="nucleotide sequence ID" value="NZ_FQXH01000015.1"/>
</dbReference>
<name>A0A1M5RVG2_9FIRM</name>
<sequence>MDTLNRRKEIEKILNNSIEPIKGADLADKFNVSRQVIVQDIAILRAKGVNIIATPQGYLFPKFENKNVIKVITSKHHSNIKEIKEELSIIIDMGGKILDVIIEHPIYGEIRGIINVSSRKELDEFIHKLEITNSQGISSLTNGIHFHTIEVKNEDVYCEIIKKLEDKGYLLKVK</sequence>
<dbReference type="PANTHER" id="PTHR40068:SF1">
    <property type="entry name" value="TRANSCRIPTION REPRESSOR NIAR-RELATED"/>
    <property type="match status" value="1"/>
</dbReference>
<protein>
    <recommendedName>
        <fullName evidence="6">Transcriptional regulator</fullName>
    </recommendedName>
</protein>
<dbReference type="PIRSF" id="PIRSF037847">
    <property type="entry name" value="NiaR"/>
    <property type="match status" value="1"/>
</dbReference>
<proteinExistence type="predicted"/>
<dbReference type="Pfam" id="PF02829">
    <property type="entry name" value="3H"/>
    <property type="match status" value="1"/>
</dbReference>
<reference evidence="5" key="1">
    <citation type="submission" date="2016-11" db="EMBL/GenBank/DDBJ databases">
        <authorList>
            <person name="Varghese N."/>
            <person name="Submissions S."/>
        </authorList>
    </citation>
    <scope>NUCLEOTIDE SEQUENCE [LARGE SCALE GENOMIC DNA]</scope>
    <source>
        <strain evidence="5">DSM 15285</strain>
    </source>
</reference>
<dbReference type="GO" id="GO:0046872">
    <property type="term" value="F:metal ion binding"/>
    <property type="evidence" value="ECO:0007669"/>
    <property type="project" value="UniProtKB-KW"/>
</dbReference>
<feature type="binding site" evidence="1">
    <location>
        <position position="145"/>
    </location>
    <ligand>
        <name>Ni(2+)</name>
        <dbReference type="ChEBI" id="CHEBI:49786"/>
    </ligand>
</feature>
<dbReference type="InterPro" id="IPR013196">
    <property type="entry name" value="HTH_11"/>
</dbReference>
<dbReference type="Pfam" id="PF08279">
    <property type="entry name" value="HTH_11"/>
    <property type="match status" value="1"/>
</dbReference>
<feature type="domain" description="3H" evidence="2">
    <location>
        <begin position="74"/>
        <end position="170"/>
    </location>
</feature>
<dbReference type="InterPro" id="IPR036390">
    <property type="entry name" value="WH_DNA-bd_sf"/>
</dbReference>
<evidence type="ECO:0000259" key="3">
    <source>
        <dbReference type="Pfam" id="PF08279"/>
    </source>
</evidence>
<dbReference type="Gene3D" id="3.30.1340.20">
    <property type="entry name" value="3H domain"/>
    <property type="match status" value="1"/>
</dbReference>
<dbReference type="AlphaFoldDB" id="A0A1M5RVG2"/>
<dbReference type="STRING" id="1123350.SAMN02744040_01525"/>
<evidence type="ECO:0000256" key="1">
    <source>
        <dbReference type="PIRSR" id="PIRSR037847-1"/>
    </source>
</evidence>
<feature type="binding site" evidence="1">
    <location>
        <position position="147"/>
    </location>
    <ligand>
        <name>Ni(2+)</name>
        <dbReference type="ChEBI" id="CHEBI:49786"/>
    </ligand>
</feature>
<dbReference type="InterPro" id="IPR004173">
    <property type="entry name" value="3H_domain"/>
</dbReference>
<dbReference type="InterPro" id="IPR035922">
    <property type="entry name" value="3H_dom_sf"/>
</dbReference>
<dbReference type="SUPFAM" id="SSF75500">
    <property type="entry name" value="Putative transcriptional regulator TM1602, C-terminal domain"/>
    <property type="match status" value="1"/>
</dbReference>
<dbReference type="InterPro" id="IPR026043">
    <property type="entry name" value="NadR"/>
</dbReference>
<feature type="domain" description="Helix-turn-helix type 11" evidence="3">
    <location>
        <begin position="6"/>
        <end position="58"/>
    </location>
</feature>
<evidence type="ECO:0000259" key="2">
    <source>
        <dbReference type="Pfam" id="PF02829"/>
    </source>
</evidence>
<dbReference type="OrthoDB" id="9792661at2"/>
<dbReference type="EMBL" id="FQXH01000015">
    <property type="protein sequence ID" value="SHH30226.1"/>
    <property type="molecule type" value="Genomic_DNA"/>
</dbReference>
<dbReference type="Proteomes" id="UP000242520">
    <property type="component" value="Unassembled WGS sequence"/>
</dbReference>
<evidence type="ECO:0000313" key="4">
    <source>
        <dbReference type="EMBL" id="SHH30226.1"/>
    </source>
</evidence>
<dbReference type="InterPro" id="IPR036388">
    <property type="entry name" value="WH-like_DNA-bd_sf"/>
</dbReference>
<feature type="binding site" evidence="1">
    <location>
        <position position="76"/>
    </location>
    <ligand>
        <name>Ni(2+)</name>
        <dbReference type="ChEBI" id="CHEBI:49786"/>
    </ligand>
</feature>